<proteinExistence type="predicted"/>
<organism evidence="1 2">
    <name type="scientific">Chlamydomonas eustigma</name>
    <dbReference type="NCBI Taxonomy" id="1157962"/>
    <lineage>
        <taxon>Eukaryota</taxon>
        <taxon>Viridiplantae</taxon>
        <taxon>Chlorophyta</taxon>
        <taxon>core chlorophytes</taxon>
        <taxon>Chlorophyceae</taxon>
        <taxon>CS clade</taxon>
        <taxon>Chlamydomonadales</taxon>
        <taxon>Chlamydomonadaceae</taxon>
        <taxon>Chlamydomonas</taxon>
    </lineage>
</organism>
<comment type="caution">
    <text evidence="1">The sequence shown here is derived from an EMBL/GenBank/DDBJ whole genome shotgun (WGS) entry which is preliminary data.</text>
</comment>
<sequence length="238" mass="26066">MAGSTARMRISSPFTSNKYKNHATCRRFFICLRANGSQSGQSSSGNRQLTGPCIVNLQGTNTSRAQLTLQRNDLRLSDYMSQIDDVLADMDLPLGGKVSKIDETHLQITIPKIQLYDFWLQPISVVEITHSPNSVEVTTTTSNCVMDASQQIKDMGLDKMYNVNVRLALKWDDVSQPTLTSTSSINVEVDLPPPFSLIPKPLVKAGGDAAMNATLAILVSSFGEKIKSDLKTWNGGKI</sequence>
<dbReference type="EMBL" id="BEGY01000014">
    <property type="protein sequence ID" value="GAX75871.1"/>
    <property type="molecule type" value="Genomic_DNA"/>
</dbReference>
<protein>
    <submittedName>
        <fullName evidence="1">Uncharacterized protein</fullName>
    </submittedName>
</protein>
<evidence type="ECO:0000313" key="1">
    <source>
        <dbReference type="EMBL" id="GAX75871.1"/>
    </source>
</evidence>
<dbReference type="Proteomes" id="UP000232323">
    <property type="component" value="Unassembled WGS sequence"/>
</dbReference>
<dbReference type="PANTHER" id="PTHR34131:SF3">
    <property type="entry name" value="(RAP ANNOTATION RELEASE2) GALACTOSE-BINDING LIKE DOMAIN CONTAINING PROTEIN"/>
    <property type="match status" value="1"/>
</dbReference>
<dbReference type="Pfam" id="PF09366">
    <property type="entry name" value="DUF1997"/>
    <property type="match status" value="1"/>
</dbReference>
<dbReference type="AlphaFoldDB" id="A0A250WYG3"/>
<reference evidence="1 2" key="1">
    <citation type="submission" date="2017-08" db="EMBL/GenBank/DDBJ databases">
        <title>Acidophilic green algal genome provides insights into adaptation to an acidic environment.</title>
        <authorList>
            <person name="Hirooka S."/>
            <person name="Hirose Y."/>
            <person name="Kanesaki Y."/>
            <person name="Higuchi S."/>
            <person name="Fujiwara T."/>
            <person name="Onuma R."/>
            <person name="Era A."/>
            <person name="Ohbayashi R."/>
            <person name="Uzuka A."/>
            <person name="Nozaki H."/>
            <person name="Yoshikawa H."/>
            <person name="Miyagishima S.Y."/>
        </authorList>
    </citation>
    <scope>NUCLEOTIDE SEQUENCE [LARGE SCALE GENOMIC DNA]</scope>
    <source>
        <strain evidence="1 2">NIES-2499</strain>
    </source>
</reference>
<dbReference type="InterPro" id="IPR018971">
    <property type="entry name" value="DUF1997"/>
</dbReference>
<dbReference type="OrthoDB" id="567078at2759"/>
<keyword evidence="2" id="KW-1185">Reference proteome</keyword>
<name>A0A250WYG3_9CHLO</name>
<accession>A0A250WYG3</accession>
<evidence type="ECO:0000313" key="2">
    <source>
        <dbReference type="Proteomes" id="UP000232323"/>
    </source>
</evidence>
<dbReference type="PANTHER" id="PTHR34131">
    <property type="entry name" value="(RAP ANNOTATION RELEASE2) GALACTOSE-BINDING LIKE DOMAIN CONTAINING PROTEIN"/>
    <property type="match status" value="1"/>
</dbReference>
<gene>
    <name evidence="1" type="ORF">CEUSTIGMA_g3314.t1</name>
</gene>